<feature type="transmembrane region" description="Helical" evidence="1">
    <location>
        <begin position="148"/>
        <end position="168"/>
    </location>
</feature>
<evidence type="ECO:0008006" key="4">
    <source>
        <dbReference type="Google" id="ProtNLM"/>
    </source>
</evidence>
<keyword evidence="3" id="KW-1185">Reference proteome</keyword>
<evidence type="ECO:0000256" key="1">
    <source>
        <dbReference type="SAM" id="Phobius"/>
    </source>
</evidence>
<feature type="transmembrane region" description="Helical" evidence="1">
    <location>
        <begin position="84"/>
        <end position="104"/>
    </location>
</feature>
<dbReference type="Proteomes" id="UP000256899">
    <property type="component" value="Unassembled WGS sequence"/>
</dbReference>
<feature type="transmembrane region" description="Helical" evidence="1">
    <location>
        <begin position="189"/>
        <end position="213"/>
    </location>
</feature>
<organism evidence="2 3">
    <name type="scientific">Thalassotalea euphylliae</name>
    <dbReference type="NCBI Taxonomy" id="1655234"/>
    <lineage>
        <taxon>Bacteria</taxon>
        <taxon>Pseudomonadati</taxon>
        <taxon>Pseudomonadota</taxon>
        <taxon>Gammaproteobacteria</taxon>
        <taxon>Alteromonadales</taxon>
        <taxon>Colwelliaceae</taxon>
        <taxon>Thalassotalea</taxon>
    </lineage>
</organism>
<accession>A0A3E0U238</accession>
<sequence>MYYSIYSVLLFLHIVVGSVSLITFWLPVIAKKGGHFHKRSGKWFEFGMLAVSLSGVAITLMVLFDPLAIKDPSSSLSGAEADKLVWWSEMFAWFLLMLSLLVLNSTRHSVLVLKCRENRQALRQWPHLLPILTMAVISPYVGYLGTKYSFVLLQVFSALCLVNSYQLLHYIFKPSIQPREWLIQHLRHIIGAGIGAYTAFFAFGGRQLLANIVSDQWQIMFWVLPGVIGGICTHKLVKKYRQQYKVQ</sequence>
<dbReference type="RefSeq" id="WP_116015206.1">
    <property type="nucleotide sequence ID" value="NZ_QUOT01000001.1"/>
</dbReference>
<dbReference type="EMBL" id="QUOT01000001">
    <property type="protein sequence ID" value="REL30770.1"/>
    <property type="molecule type" value="Genomic_DNA"/>
</dbReference>
<keyword evidence="1" id="KW-1133">Transmembrane helix</keyword>
<protein>
    <recommendedName>
        <fullName evidence="4">DUF2306 domain-containing protein</fullName>
    </recommendedName>
</protein>
<dbReference type="AlphaFoldDB" id="A0A3E0U238"/>
<keyword evidence="1" id="KW-0472">Membrane</keyword>
<feature type="transmembrane region" description="Helical" evidence="1">
    <location>
        <begin position="6"/>
        <end position="26"/>
    </location>
</feature>
<keyword evidence="1" id="KW-0812">Transmembrane</keyword>
<evidence type="ECO:0000313" key="3">
    <source>
        <dbReference type="Proteomes" id="UP000256899"/>
    </source>
</evidence>
<evidence type="ECO:0000313" key="2">
    <source>
        <dbReference type="EMBL" id="REL30770.1"/>
    </source>
</evidence>
<comment type="caution">
    <text evidence="2">The sequence shown here is derived from an EMBL/GenBank/DDBJ whole genome shotgun (WGS) entry which is preliminary data.</text>
</comment>
<feature type="transmembrane region" description="Helical" evidence="1">
    <location>
        <begin position="46"/>
        <end position="64"/>
    </location>
</feature>
<name>A0A3E0U238_9GAMM</name>
<gene>
    <name evidence="2" type="ORF">DXX94_08590</name>
</gene>
<proteinExistence type="predicted"/>
<reference evidence="3" key="1">
    <citation type="submission" date="2018-08" db="EMBL/GenBank/DDBJ databases">
        <title>Thalassotalea euphylliae genome.</title>
        <authorList>
            <person name="Summers S."/>
            <person name="Rice S.A."/>
            <person name="Freckelton M.L."/>
            <person name="Nedved B.T."/>
            <person name="Hadfield M.G."/>
        </authorList>
    </citation>
    <scope>NUCLEOTIDE SEQUENCE [LARGE SCALE GENOMIC DNA]</scope>
    <source>
        <strain evidence="3">H3</strain>
    </source>
</reference>
<feature type="transmembrane region" description="Helical" evidence="1">
    <location>
        <begin position="125"/>
        <end position="142"/>
    </location>
</feature>
<feature type="transmembrane region" description="Helical" evidence="1">
    <location>
        <begin position="219"/>
        <end position="237"/>
    </location>
</feature>